<keyword evidence="2 4" id="KW-0863">Zinc-finger</keyword>
<organism evidence="6 7">
    <name type="scientific">Ceratocystis pirilliformis</name>
    <dbReference type="NCBI Taxonomy" id="259994"/>
    <lineage>
        <taxon>Eukaryota</taxon>
        <taxon>Fungi</taxon>
        <taxon>Dikarya</taxon>
        <taxon>Ascomycota</taxon>
        <taxon>Pezizomycotina</taxon>
        <taxon>Sordariomycetes</taxon>
        <taxon>Hypocreomycetidae</taxon>
        <taxon>Microascales</taxon>
        <taxon>Ceratocystidaceae</taxon>
        <taxon>Ceratocystis</taxon>
    </lineage>
</organism>
<evidence type="ECO:0000259" key="5">
    <source>
        <dbReference type="PROSITE" id="PS50865"/>
    </source>
</evidence>
<comment type="caution">
    <text evidence="6">The sequence shown here is derived from an EMBL/GenBank/DDBJ whole genome shotgun (WGS) entry which is preliminary data.</text>
</comment>
<reference evidence="6 7" key="1">
    <citation type="journal article" date="2024" name="IMA Fungus">
        <title>IMA Genome - F19 : A genome assembly and annotation guide to empower mycologists, including annotated draft genome sequences of Ceratocystis pirilliformis, Diaporthe australafricana, Fusarium ophioides, Paecilomyces lecythidis, and Sporothrix stenoceras.</title>
        <authorList>
            <person name="Aylward J."/>
            <person name="Wilson A.M."/>
            <person name="Visagie C.M."/>
            <person name="Spraker J."/>
            <person name="Barnes I."/>
            <person name="Buitendag C."/>
            <person name="Ceriani C."/>
            <person name="Del Mar Angel L."/>
            <person name="du Plessis D."/>
            <person name="Fuchs T."/>
            <person name="Gasser K."/>
            <person name="Kramer D."/>
            <person name="Li W."/>
            <person name="Munsamy K."/>
            <person name="Piso A."/>
            <person name="Price J.L."/>
            <person name="Sonnekus B."/>
            <person name="Thomas C."/>
            <person name="van der Nest A."/>
            <person name="van Dijk A."/>
            <person name="van Heerden A."/>
            <person name="van Vuuren N."/>
            <person name="Yilmaz N."/>
            <person name="Duong T.A."/>
            <person name="van der Merwe N.A."/>
            <person name="Wingfield M.J."/>
            <person name="Wingfield B.D."/>
        </authorList>
    </citation>
    <scope>NUCLEOTIDE SEQUENCE [LARGE SCALE GENOMIC DNA]</scope>
    <source>
        <strain evidence="6 7">CMW 12675</strain>
    </source>
</reference>
<evidence type="ECO:0000256" key="1">
    <source>
        <dbReference type="ARBA" id="ARBA00022723"/>
    </source>
</evidence>
<evidence type="ECO:0000256" key="2">
    <source>
        <dbReference type="ARBA" id="ARBA00022771"/>
    </source>
</evidence>
<evidence type="ECO:0000256" key="3">
    <source>
        <dbReference type="ARBA" id="ARBA00022833"/>
    </source>
</evidence>
<keyword evidence="7" id="KW-1185">Reference proteome</keyword>
<evidence type="ECO:0000313" key="7">
    <source>
        <dbReference type="Proteomes" id="UP001583280"/>
    </source>
</evidence>
<dbReference type="EMBL" id="JAWDJO010000045">
    <property type="protein sequence ID" value="KAL1897496.1"/>
    <property type="molecule type" value="Genomic_DNA"/>
</dbReference>
<gene>
    <name evidence="6" type="ORF">Cpir12675_002352</name>
</gene>
<name>A0ABR3ZA19_9PEZI</name>
<dbReference type="Proteomes" id="UP001583280">
    <property type="component" value="Unassembled WGS sequence"/>
</dbReference>
<evidence type="ECO:0000313" key="6">
    <source>
        <dbReference type="EMBL" id="KAL1897496.1"/>
    </source>
</evidence>
<evidence type="ECO:0000256" key="4">
    <source>
        <dbReference type="PROSITE-ProRule" id="PRU00134"/>
    </source>
</evidence>
<keyword evidence="3" id="KW-0862">Zinc</keyword>
<sequence>MAFQPVLDFSDRARFPNFNDIPTIEGSHVLLGTYKENMSITRPTYILEDRDKQSFAVTFMIANDSPVQPKFKKGAAVAVCGLARQEPNAAAGETKKSACIRVRAGEETRVVGLGVSLDRILATSAASPLTASCAACGKPEGKIEGMKRCTSCGWVKYCGKECQMEGWSAKGHKGDCKAFRLLQAVLKENKMG</sequence>
<dbReference type="PROSITE" id="PS01360">
    <property type="entry name" value="ZF_MYND_1"/>
    <property type="match status" value="1"/>
</dbReference>
<feature type="domain" description="MYND-type" evidence="5">
    <location>
        <begin position="133"/>
        <end position="176"/>
    </location>
</feature>
<dbReference type="Pfam" id="PF01753">
    <property type="entry name" value="zf-MYND"/>
    <property type="match status" value="1"/>
</dbReference>
<accession>A0ABR3ZA19</accession>
<dbReference type="Gene3D" id="6.10.140.2220">
    <property type="match status" value="1"/>
</dbReference>
<dbReference type="PROSITE" id="PS50865">
    <property type="entry name" value="ZF_MYND_2"/>
    <property type="match status" value="1"/>
</dbReference>
<dbReference type="SUPFAM" id="SSF144232">
    <property type="entry name" value="HIT/MYND zinc finger-like"/>
    <property type="match status" value="1"/>
</dbReference>
<keyword evidence="1" id="KW-0479">Metal-binding</keyword>
<dbReference type="InterPro" id="IPR002893">
    <property type="entry name" value="Znf_MYND"/>
</dbReference>
<proteinExistence type="predicted"/>
<protein>
    <recommendedName>
        <fullName evidence="5">MYND-type domain-containing protein</fullName>
    </recommendedName>
</protein>